<keyword evidence="1" id="KW-0732">Signal</keyword>
<organism evidence="2 3">
    <name type="scientific">Capillimicrobium parvum</name>
    <dbReference type="NCBI Taxonomy" id="2884022"/>
    <lineage>
        <taxon>Bacteria</taxon>
        <taxon>Bacillati</taxon>
        <taxon>Actinomycetota</taxon>
        <taxon>Thermoleophilia</taxon>
        <taxon>Solirubrobacterales</taxon>
        <taxon>Capillimicrobiaceae</taxon>
        <taxon>Capillimicrobium</taxon>
    </lineage>
</organism>
<name>A0A9E7C0S9_9ACTN</name>
<dbReference type="RefSeq" id="WP_259315396.1">
    <property type="nucleotide sequence ID" value="NZ_CP087164.1"/>
</dbReference>
<feature type="chain" id="PRO_5039550691" evidence="1">
    <location>
        <begin position="30"/>
        <end position="133"/>
    </location>
</feature>
<dbReference type="KEGG" id="sbae:DSM104329_02108"/>
<dbReference type="Proteomes" id="UP001162834">
    <property type="component" value="Chromosome"/>
</dbReference>
<evidence type="ECO:0000256" key="1">
    <source>
        <dbReference type="SAM" id="SignalP"/>
    </source>
</evidence>
<feature type="signal peptide" evidence="1">
    <location>
        <begin position="1"/>
        <end position="29"/>
    </location>
</feature>
<sequence>MFRRHLQSAATVTAIAAVALSATTGIASARGTSSAKAPGAAGVKGAKLHRGMVGGTTLPPHISVGTTSVALEAFPAGGKGSGTEEECEKWTIWLREDAGAIDAATTTVDIINASDELKADKDAAMDAGCAVID</sequence>
<reference evidence="2" key="1">
    <citation type="journal article" date="2022" name="Int. J. Syst. Evol. Microbiol.">
        <title>Pseudomonas aegrilactucae sp. nov. and Pseudomonas morbosilactucae sp. nov., pathogens causing bacterial rot of lettuce in Japan.</title>
        <authorList>
            <person name="Sawada H."/>
            <person name="Fujikawa T."/>
            <person name="Satou M."/>
        </authorList>
    </citation>
    <scope>NUCLEOTIDE SEQUENCE</scope>
    <source>
        <strain evidence="2">0166_1</strain>
    </source>
</reference>
<evidence type="ECO:0000313" key="2">
    <source>
        <dbReference type="EMBL" id="UGS35713.1"/>
    </source>
</evidence>
<proteinExistence type="predicted"/>
<keyword evidence="3" id="KW-1185">Reference proteome</keyword>
<accession>A0A9E7C0S9</accession>
<dbReference type="EMBL" id="CP087164">
    <property type="protein sequence ID" value="UGS35713.1"/>
    <property type="molecule type" value="Genomic_DNA"/>
</dbReference>
<evidence type="ECO:0000313" key="3">
    <source>
        <dbReference type="Proteomes" id="UP001162834"/>
    </source>
</evidence>
<gene>
    <name evidence="2" type="ORF">DSM104329_02108</name>
</gene>
<dbReference type="AlphaFoldDB" id="A0A9E7C0S9"/>
<protein>
    <submittedName>
        <fullName evidence="2">Uncharacterized protein</fullName>
    </submittedName>
</protein>